<reference evidence="1" key="3">
    <citation type="journal article" date="2017" name="Nature">
        <title>Genome sequence of the progenitor of the wheat D genome Aegilops tauschii.</title>
        <authorList>
            <person name="Luo M.C."/>
            <person name="Gu Y.Q."/>
            <person name="Puiu D."/>
            <person name="Wang H."/>
            <person name="Twardziok S.O."/>
            <person name="Deal K.R."/>
            <person name="Huo N."/>
            <person name="Zhu T."/>
            <person name="Wang L."/>
            <person name="Wang Y."/>
            <person name="McGuire P.E."/>
            <person name="Liu S."/>
            <person name="Long H."/>
            <person name="Ramasamy R.K."/>
            <person name="Rodriguez J.C."/>
            <person name="Van S.L."/>
            <person name="Yuan L."/>
            <person name="Wang Z."/>
            <person name="Xia Z."/>
            <person name="Xiao L."/>
            <person name="Anderson O.D."/>
            <person name="Ouyang S."/>
            <person name="Liang Y."/>
            <person name="Zimin A.V."/>
            <person name="Pertea G."/>
            <person name="Qi P."/>
            <person name="Bennetzen J.L."/>
            <person name="Dai X."/>
            <person name="Dawson M.W."/>
            <person name="Muller H.G."/>
            <person name="Kugler K."/>
            <person name="Rivarola-Duarte L."/>
            <person name="Spannagl M."/>
            <person name="Mayer K.F.X."/>
            <person name="Lu F.H."/>
            <person name="Bevan M.W."/>
            <person name="Leroy P."/>
            <person name="Li P."/>
            <person name="You F.M."/>
            <person name="Sun Q."/>
            <person name="Liu Z."/>
            <person name="Lyons E."/>
            <person name="Wicker T."/>
            <person name="Salzberg S.L."/>
            <person name="Devos K.M."/>
            <person name="Dvorak J."/>
        </authorList>
    </citation>
    <scope>NUCLEOTIDE SEQUENCE [LARGE SCALE GENOMIC DNA]</scope>
    <source>
        <strain evidence="1">cv. AL8/78</strain>
    </source>
</reference>
<reference evidence="2" key="2">
    <citation type="journal article" date="2017" name="Nat. Plants">
        <title>The Aegilops tauschii genome reveals multiple impacts of transposons.</title>
        <authorList>
            <person name="Zhao G."/>
            <person name="Zou C."/>
            <person name="Li K."/>
            <person name="Wang K."/>
            <person name="Li T."/>
            <person name="Gao L."/>
            <person name="Zhang X."/>
            <person name="Wang H."/>
            <person name="Yang Z."/>
            <person name="Liu X."/>
            <person name="Jiang W."/>
            <person name="Mao L."/>
            <person name="Kong X."/>
            <person name="Jiao Y."/>
            <person name="Jia J."/>
        </authorList>
    </citation>
    <scope>NUCLEOTIDE SEQUENCE [LARGE SCALE GENOMIC DNA]</scope>
    <source>
        <strain evidence="2">cv. AL8/78</strain>
    </source>
</reference>
<organism evidence="1 2">
    <name type="scientific">Aegilops tauschii subsp. strangulata</name>
    <name type="common">Goatgrass</name>
    <dbReference type="NCBI Taxonomy" id="200361"/>
    <lineage>
        <taxon>Eukaryota</taxon>
        <taxon>Viridiplantae</taxon>
        <taxon>Streptophyta</taxon>
        <taxon>Embryophyta</taxon>
        <taxon>Tracheophyta</taxon>
        <taxon>Spermatophyta</taxon>
        <taxon>Magnoliopsida</taxon>
        <taxon>Liliopsida</taxon>
        <taxon>Poales</taxon>
        <taxon>Poaceae</taxon>
        <taxon>BOP clade</taxon>
        <taxon>Pooideae</taxon>
        <taxon>Triticodae</taxon>
        <taxon>Triticeae</taxon>
        <taxon>Triticinae</taxon>
        <taxon>Aegilops</taxon>
    </lineage>
</organism>
<evidence type="ECO:0000313" key="1">
    <source>
        <dbReference type="EnsemblPlants" id="AET1Gv20650600.13"/>
    </source>
</evidence>
<keyword evidence="2" id="KW-1185">Reference proteome</keyword>
<dbReference type="AlphaFoldDB" id="A0A452Z6P5"/>
<sequence>LKKAFAEQSANTLLIRKLGVLSIQLSVKSIVQACLAQI</sequence>
<accession>A0A452Z6P5</accession>
<dbReference type="Proteomes" id="UP000015105">
    <property type="component" value="Chromosome 1D"/>
</dbReference>
<reference evidence="1" key="5">
    <citation type="journal article" date="2021" name="G3 (Bethesda)">
        <title>Aegilops tauschii genome assembly Aet v5.0 features greater sequence contiguity and improved annotation.</title>
        <authorList>
            <person name="Wang L."/>
            <person name="Zhu T."/>
            <person name="Rodriguez J.C."/>
            <person name="Deal K.R."/>
            <person name="Dubcovsky J."/>
            <person name="McGuire P.E."/>
            <person name="Lux T."/>
            <person name="Spannagl M."/>
            <person name="Mayer K.F.X."/>
            <person name="Baldrich P."/>
            <person name="Meyers B.C."/>
            <person name="Huo N."/>
            <person name="Gu Y.Q."/>
            <person name="Zhou H."/>
            <person name="Devos K.M."/>
            <person name="Bennetzen J.L."/>
            <person name="Unver T."/>
            <person name="Budak H."/>
            <person name="Gulick P.J."/>
            <person name="Galiba G."/>
            <person name="Kalapos B."/>
            <person name="Nelson D.R."/>
            <person name="Li P."/>
            <person name="You F.M."/>
            <person name="Luo M.C."/>
            <person name="Dvorak J."/>
        </authorList>
    </citation>
    <scope>NUCLEOTIDE SEQUENCE [LARGE SCALE GENOMIC DNA]</scope>
    <source>
        <strain evidence="1">cv. AL8/78</strain>
    </source>
</reference>
<reference evidence="1" key="4">
    <citation type="submission" date="2019-03" db="UniProtKB">
        <authorList>
            <consortium name="EnsemblPlants"/>
        </authorList>
    </citation>
    <scope>IDENTIFICATION</scope>
</reference>
<dbReference type="EnsemblPlants" id="AET1Gv20650600.13">
    <property type="protein sequence ID" value="AET1Gv20650600.13"/>
    <property type="gene ID" value="AET1Gv20650600"/>
</dbReference>
<reference evidence="2" key="1">
    <citation type="journal article" date="2014" name="Science">
        <title>Ancient hybridizations among the ancestral genomes of bread wheat.</title>
        <authorList>
            <consortium name="International Wheat Genome Sequencing Consortium,"/>
            <person name="Marcussen T."/>
            <person name="Sandve S.R."/>
            <person name="Heier L."/>
            <person name="Spannagl M."/>
            <person name="Pfeifer M."/>
            <person name="Jakobsen K.S."/>
            <person name="Wulff B.B."/>
            <person name="Steuernagel B."/>
            <person name="Mayer K.F."/>
            <person name="Olsen O.A."/>
        </authorList>
    </citation>
    <scope>NUCLEOTIDE SEQUENCE [LARGE SCALE GENOMIC DNA]</scope>
    <source>
        <strain evidence="2">cv. AL8/78</strain>
    </source>
</reference>
<name>A0A452Z6P5_AEGTS</name>
<evidence type="ECO:0000313" key="2">
    <source>
        <dbReference type="Proteomes" id="UP000015105"/>
    </source>
</evidence>
<proteinExistence type="predicted"/>
<protein>
    <submittedName>
        <fullName evidence="1">Uncharacterized protein</fullName>
    </submittedName>
</protein>
<dbReference type="Gramene" id="AET1Gv20650600.13">
    <property type="protein sequence ID" value="AET1Gv20650600.13"/>
    <property type="gene ID" value="AET1Gv20650600"/>
</dbReference>